<feature type="region of interest" description="Disordered" evidence="1">
    <location>
        <begin position="273"/>
        <end position="322"/>
    </location>
</feature>
<accession>A0AAN8A4R0</accession>
<protein>
    <recommendedName>
        <fullName evidence="2">Transcription factor TFIIIC triple barrel domain-containing protein</fullName>
    </recommendedName>
</protein>
<dbReference type="EMBL" id="JAVRQU010000003">
    <property type="protein sequence ID" value="KAK5705561.1"/>
    <property type="molecule type" value="Genomic_DNA"/>
</dbReference>
<feature type="domain" description="Transcription factor TFIIIC triple barrel" evidence="2">
    <location>
        <begin position="14"/>
        <end position="131"/>
    </location>
</feature>
<feature type="compositionally biased region" description="Polar residues" evidence="1">
    <location>
        <begin position="246"/>
        <end position="255"/>
    </location>
</feature>
<feature type="compositionally biased region" description="Basic and acidic residues" evidence="1">
    <location>
        <begin position="377"/>
        <end position="387"/>
    </location>
</feature>
<proteinExistence type="predicted"/>
<gene>
    <name evidence="3" type="ORF">LTR97_002680</name>
</gene>
<dbReference type="Proteomes" id="UP001310594">
    <property type="component" value="Unassembled WGS sequence"/>
</dbReference>
<sequence length="395" mass="43587">MDEQSEWEYEYDSNETEDLYFTLDLTTYVPDAIPVQQVLRNGKRVTKEVESLPVTDGNTIRERAAETQPSAGTMQFLDLHTNEPLVRFKDRVYSCNWHTDLGTQFYVARPGHVVDVVATSQARLLGAPVKLRQRKNWVDDGLGLMPVQEADLGSASLLSKSLPPSDLSNLQPREQLVVPRESLKNAEQATQASFLEQLSAIKLQKGEHDIIPVAGVKHYVAPSNKEEIRLRAMAAAAAEVASGAASGNTSNNYSTHGKKRRRMTYAEMGIETLAAKKKRERQERKAEKGVDPASEQEMTPAGPMPDRSRSASTSRRPSDTVQYELPQLGGDSIVEDHEEAAFTLPWADLPATISPMLSTLPQDAVDPAGTAATPPEFVHETPPETREPSLQAMEQ</sequence>
<evidence type="ECO:0000256" key="1">
    <source>
        <dbReference type="SAM" id="MobiDB-lite"/>
    </source>
</evidence>
<evidence type="ECO:0000313" key="3">
    <source>
        <dbReference type="EMBL" id="KAK5705561.1"/>
    </source>
</evidence>
<reference evidence="3" key="1">
    <citation type="submission" date="2023-08" db="EMBL/GenBank/DDBJ databases">
        <title>Black Yeasts Isolated from many extreme environments.</title>
        <authorList>
            <person name="Coleine C."/>
            <person name="Stajich J.E."/>
            <person name="Selbmann L."/>
        </authorList>
    </citation>
    <scope>NUCLEOTIDE SEQUENCE</scope>
    <source>
        <strain evidence="3">CCFEE 5810</strain>
    </source>
</reference>
<evidence type="ECO:0000313" key="4">
    <source>
        <dbReference type="Proteomes" id="UP001310594"/>
    </source>
</evidence>
<dbReference type="AlphaFoldDB" id="A0AAN8A4R0"/>
<feature type="region of interest" description="Disordered" evidence="1">
    <location>
        <begin position="360"/>
        <end position="395"/>
    </location>
</feature>
<organism evidence="3 4">
    <name type="scientific">Elasticomyces elasticus</name>
    <dbReference type="NCBI Taxonomy" id="574655"/>
    <lineage>
        <taxon>Eukaryota</taxon>
        <taxon>Fungi</taxon>
        <taxon>Dikarya</taxon>
        <taxon>Ascomycota</taxon>
        <taxon>Pezizomycotina</taxon>
        <taxon>Dothideomycetes</taxon>
        <taxon>Dothideomycetidae</taxon>
        <taxon>Mycosphaerellales</taxon>
        <taxon>Teratosphaeriaceae</taxon>
        <taxon>Elasticomyces</taxon>
    </lineage>
</organism>
<feature type="compositionally biased region" description="Basic and acidic residues" evidence="1">
    <location>
        <begin position="280"/>
        <end position="290"/>
    </location>
</feature>
<feature type="region of interest" description="Disordered" evidence="1">
    <location>
        <begin position="241"/>
        <end position="261"/>
    </location>
</feature>
<evidence type="ECO:0000259" key="2">
    <source>
        <dbReference type="Pfam" id="PF10419"/>
    </source>
</evidence>
<dbReference type="Gene3D" id="2.60.40.4370">
    <property type="match status" value="1"/>
</dbReference>
<dbReference type="InterPro" id="IPR019481">
    <property type="entry name" value="TFIIIC_triple_barrel"/>
</dbReference>
<name>A0AAN8A4R0_9PEZI</name>
<comment type="caution">
    <text evidence="3">The sequence shown here is derived from an EMBL/GenBank/DDBJ whole genome shotgun (WGS) entry which is preliminary data.</text>
</comment>
<dbReference type="Pfam" id="PF10419">
    <property type="entry name" value="TFIIIC_sub6"/>
    <property type="match status" value="1"/>
</dbReference>